<evidence type="ECO:0000313" key="4">
    <source>
        <dbReference type="EMBL" id="QIQ01906.1"/>
    </source>
</evidence>
<dbReference type="PROSITE" id="PS51635">
    <property type="entry name" value="PNPLA"/>
    <property type="match status" value="1"/>
</dbReference>
<evidence type="ECO:0000313" key="5">
    <source>
        <dbReference type="Proteomes" id="UP000501179"/>
    </source>
</evidence>
<dbReference type="GO" id="GO:0016787">
    <property type="term" value="F:hydrolase activity"/>
    <property type="evidence" value="ECO:0007669"/>
    <property type="project" value="UniProtKB-UniRule"/>
</dbReference>
<keyword evidence="1 2" id="KW-0443">Lipid metabolism</keyword>
<dbReference type="InterPro" id="IPR002641">
    <property type="entry name" value="PNPLA_dom"/>
</dbReference>
<dbReference type="Pfam" id="PF01734">
    <property type="entry name" value="Patatin"/>
    <property type="match status" value="1"/>
</dbReference>
<accession>A0A6G9GV04</accession>
<dbReference type="AlphaFoldDB" id="A0A6G9GV04"/>
<keyword evidence="2" id="KW-0442">Lipid degradation</keyword>
<dbReference type="GO" id="GO:0016042">
    <property type="term" value="P:lipid catabolic process"/>
    <property type="evidence" value="ECO:0007669"/>
    <property type="project" value="UniProtKB-UniRule"/>
</dbReference>
<dbReference type="SUPFAM" id="SSF52151">
    <property type="entry name" value="FabD/lysophospholipase-like"/>
    <property type="match status" value="1"/>
</dbReference>
<protein>
    <recommendedName>
        <fullName evidence="3">PNPLA domain-containing protein</fullName>
    </recommendedName>
</protein>
<organism evidence="4 5">
    <name type="scientific">Streptomyces liangshanensis</name>
    <dbReference type="NCBI Taxonomy" id="2717324"/>
    <lineage>
        <taxon>Bacteria</taxon>
        <taxon>Bacillati</taxon>
        <taxon>Actinomycetota</taxon>
        <taxon>Actinomycetes</taxon>
        <taxon>Kitasatosporales</taxon>
        <taxon>Streptomycetaceae</taxon>
        <taxon>Streptomyces</taxon>
    </lineage>
</organism>
<keyword evidence="5" id="KW-1185">Reference proteome</keyword>
<dbReference type="Gene3D" id="3.40.1090.10">
    <property type="entry name" value="Cytosolic phospholipase A2 catalytic domain"/>
    <property type="match status" value="1"/>
</dbReference>
<dbReference type="RefSeq" id="WP_167024849.1">
    <property type="nucleotide sequence ID" value="NZ_CP050177.1"/>
</dbReference>
<proteinExistence type="predicted"/>
<evidence type="ECO:0000256" key="1">
    <source>
        <dbReference type="ARBA" id="ARBA00023098"/>
    </source>
</evidence>
<dbReference type="Proteomes" id="UP000501179">
    <property type="component" value="Chromosome"/>
</dbReference>
<dbReference type="InterPro" id="IPR016035">
    <property type="entry name" value="Acyl_Trfase/lysoPLipase"/>
</dbReference>
<feature type="short sequence motif" description="GXGXXG" evidence="2">
    <location>
        <begin position="8"/>
        <end position="13"/>
    </location>
</feature>
<dbReference type="EMBL" id="CP050177">
    <property type="protein sequence ID" value="QIQ01906.1"/>
    <property type="molecule type" value="Genomic_DNA"/>
</dbReference>
<keyword evidence="2" id="KW-0378">Hydrolase</keyword>
<feature type="short sequence motif" description="GXSXG" evidence="2">
    <location>
        <begin position="39"/>
        <end position="43"/>
    </location>
</feature>
<feature type="short sequence motif" description="DGA/G" evidence="2">
    <location>
        <begin position="184"/>
        <end position="186"/>
    </location>
</feature>
<feature type="active site" description="Nucleophile" evidence="2">
    <location>
        <position position="41"/>
    </location>
</feature>
<evidence type="ECO:0000259" key="3">
    <source>
        <dbReference type="PROSITE" id="PS51635"/>
    </source>
</evidence>
<name>A0A6G9GV04_9ACTN</name>
<gene>
    <name evidence="4" type="ORF">HA039_06015</name>
</gene>
<feature type="domain" description="PNPLA" evidence="3">
    <location>
        <begin position="4"/>
        <end position="197"/>
    </location>
</feature>
<feature type="active site" description="Proton acceptor" evidence="2">
    <location>
        <position position="184"/>
    </location>
</feature>
<dbReference type="KEGG" id="slia:HA039_06015"/>
<evidence type="ECO:0000256" key="2">
    <source>
        <dbReference type="PROSITE-ProRule" id="PRU01161"/>
    </source>
</evidence>
<reference evidence="4 5" key="1">
    <citation type="submission" date="2020-03" db="EMBL/GenBank/DDBJ databases">
        <title>A novel species.</title>
        <authorList>
            <person name="Gao J."/>
        </authorList>
    </citation>
    <scope>NUCLEOTIDE SEQUENCE [LARGE SCALE GENOMIC DNA]</scope>
    <source>
        <strain evidence="4 5">QMT-12</strain>
    </source>
</reference>
<sequence>MNALVLGGGGPAGASWTSAFLHGLASGGLPPDAFGTVMGTSAGAAAGAWLTMRPEGLPGVAERMRERAASRAGAPGGGQVDTDLVRRALDRSARGGESALDIARAAVAALSPISADAARSTWAAALPEGAWPGRLRVTAVDARTGRASVWSARDDIPLAVAVAASTAAPGVSPPVEIAGSVWVDGGVRSNTNADLLLEIGDHDGEGRAVPAEKPGRVLVLAPRPTAGLARETDLLVAHGYRVRVVGASPLHMSPADLLDPRVTDTAAATGSVQAHDLAGELAEWWYG</sequence>